<accession>A0A284S6E4</accession>
<gene>
    <name evidence="1" type="ORF">ARMOST_20096</name>
</gene>
<dbReference type="AlphaFoldDB" id="A0A284S6E4"/>
<name>A0A284S6E4_ARMOS</name>
<evidence type="ECO:0000313" key="1">
    <source>
        <dbReference type="EMBL" id="SJL16570.1"/>
    </source>
</evidence>
<organism evidence="1 2">
    <name type="scientific">Armillaria ostoyae</name>
    <name type="common">Armillaria root rot fungus</name>
    <dbReference type="NCBI Taxonomy" id="47428"/>
    <lineage>
        <taxon>Eukaryota</taxon>
        <taxon>Fungi</taxon>
        <taxon>Dikarya</taxon>
        <taxon>Basidiomycota</taxon>
        <taxon>Agaricomycotina</taxon>
        <taxon>Agaricomycetes</taxon>
        <taxon>Agaricomycetidae</taxon>
        <taxon>Agaricales</taxon>
        <taxon>Marasmiineae</taxon>
        <taxon>Physalacriaceae</taxon>
        <taxon>Armillaria</taxon>
    </lineage>
</organism>
<dbReference type="OrthoDB" id="3026189at2759"/>
<dbReference type="Proteomes" id="UP000219338">
    <property type="component" value="Unassembled WGS sequence"/>
</dbReference>
<reference evidence="2" key="1">
    <citation type="journal article" date="2017" name="Nat. Ecol. Evol.">
        <title>Genome expansion and lineage-specific genetic innovations in the forest pathogenic fungi Armillaria.</title>
        <authorList>
            <person name="Sipos G."/>
            <person name="Prasanna A.N."/>
            <person name="Walter M.C."/>
            <person name="O'Connor E."/>
            <person name="Balint B."/>
            <person name="Krizsan K."/>
            <person name="Kiss B."/>
            <person name="Hess J."/>
            <person name="Varga T."/>
            <person name="Slot J."/>
            <person name="Riley R."/>
            <person name="Boka B."/>
            <person name="Rigling D."/>
            <person name="Barry K."/>
            <person name="Lee J."/>
            <person name="Mihaltcheva S."/>
            <person name="LaButti K."/>
            <person name="Lipzen A."/>
            <person name="Waldron R."/>
            <person name="Moloney N.M."/>
            <person name="Sperisen C."/>
            <person name="Kredics L."/>
            <person name="Vagvoelgyi C."/>
            <person name="Patrignani A."/>
            <person name="Fitzpatrick D."/>
            <person name="Nagy I."/>
            <person name="Doyle S."/>
            <person name="Anderson J.B."/>
            <person name="Grigoriev I.V."/>
            <person name="Gueldener U."/>
            <person name="Muensterkoetter M."/>
            <person name="Nagy L.G."/>
        </authorList>
    </citation>
    <scope>NUCLEOTIDE SEQUENCE [LARGE SCALE GENOMIC DNA]</scope>
    <source>
        <strain evidence="2">C18/9</strain>
    </source>
</reference>
<keyword evidence="2" id="KW-1185">Reference proteome</keyword>
<protein>
    <submittedName>
        <fullName evidence="1">Uncharacterized protein</fullName>
    </submittedName>
</protein>
<proteinExistence type="predicted"/>
<sequence length="294" mass="33853">MNKNWCHSCAKVIGINGLAFPRADLFTSVDNLDKRGACFRAWLRLRDAMKTRLAIPNFQPPTLLHQEWHALLMLPYLWDSGNTTSKSAQVQEKVKHLMSGCFDEFSDDLNLNELRGFWRGKEFGTLTDTDKQEILWELSEIGFCLEMHALDHRATGSIDTNEDRLKDIAKCLPHCLQHPACIDLGSANFGVGHPSWLEHALYLFSLRKLMWGWSGESPDFLYSTQLAGYTEEDFINLEKHIITHYIDTFFLYFGRAPTLPHQLNHNPDPTYVPEDHAHVSMTRQGVYIDISNWE</sequence>
<dbReference type="EMBL" id="FUEG01000036">
    <property type="protein sequence ID" value="SJL16570.1"/>
    <property type="molecule type" value="Genomic_DNA"/>
</dbReference>
<dbReference type="OMA" id="RIVWRRT"/>
<evidence type="ECO:0000313" key="2">
    <source>
        <dbReference type="Proteomes" id="UP000219338"/>
    </source>
</evidence>